<feature type="transmembrane region" description="Helical" evidence="2">
    <location>
        <begin position="107"/>
        <end position="125"/>
    </location>
</feature>
<protein>
    <submittedName>
        <fullName evidence="3">Uncharacterized protein</fullName>
    </submittedName>
</protein>
<sequence>MPPYHKQSSRNHHAHVQLPPINPSPSSLSPSLRTYQTNFVNDLYPLDLGENNNQPIDIHTIAAADANATIVPYQATTNALQALQVQLSVAVSTSLTANHHPRRREFFFSRLVLLIAMYLCPTFIVKPMTPLRFRMTVPIILHLIFAFAVLVLVILMLVGPMSSV</sequence>
<dbReference type="EMBL" id="JAAAUQ010000148">
    <property type="protein sequence ID" value="KAF9153860.1"/>
    <property type="molecule type" value="Genomic_DNA"/>
</dbReference>
<dbReference type="AlphaFoldDB" id="A0A9P5S5N0"/>
<proteinExistence type="predicted"/>
<keyword evidence="4" id="KW-1185">Reference proteome</keyword>
<dbReference type="OrthoDB" id="2442611at2759"/>
<feature type="region of interest" description="Disordered" evidence="1">
    <location>
        <begin position="1"/>
        <end position="29"/>
    </location>
</feature>
<dbReference type="Proteomes" id="UP000748756">
    <property type="component" value="Unassembled WGS sequence"/>
</dbReference>
<comment type="caution">
    <text evidence="3">The sequence shown here is derived from an EMBL/GenBank/DDBJ whole genome shotgun (WGS) entry which is preliminary data.</text>
</comment>
<feature type="transmembrane region" description="Helical" evidence="2">
    <location>
        <begin position="137"/>
        <end position="158"/>
    </location>
</feature>
<name>A0A9P5S5N0_9FUNG</name>
<evidence type="ECO:0000313" key="3">
    <source>
        <dbReference type="EMBL" id="KAF9153860.1"/>
    </source>
</evidence>
<reference evidence="3" key="1">
    <citation type="journal article" date="2020" name="Fungal Divers.">
        <title>Resolving the Mortierellaceae phylogeny through synthesis of multi-gene phylogenetics and phylogenomics.</title>
        <authorList>
            <person name="Vandepol N."/>
            <person name="Liber J."/>
            <person name="Desiro A."/>
            <person name="Na H."/>
            <person name="Kennedy M."/>
            <person name="Barry K."/>
            <person name="Grigoriev I.V."/>
            <person name="Miller A.N."/>
            <person name="O'Donnell K."/>
            <person name="Stajich J.E."/>
            <person name="Bonito G."/>
        </authorList>
    </citation>
    <scope>NUCLEOTIDE SEQUENCE</scope>
    <source>
        <strain evidence="3">NRRL 6426</strain>
    </source>
</reference>
<evidence type="ECO:0000256" key="2">
    <source>
        <dbReference type="SAM" id="Phobius"/>
    </source>
</evidence>
<evidence type="ECO:0000313" key="4">
    <source>
        <dbReference type="Proteomes" id="UP000748756"/>
    </source>
</evidence>
<gene>
    <name evidence="3" type="ORF">BG015_002411</name>
</gene>
<accession>A0A9P5S5N0</accession>
<keyword evidence="2" id="KW-0472">Membrane</keyword>
<keyword evidence="2" id="KW-0812">Transmembrane</keyword>
<evidence type="ECO:0000256" key="1">
    <source>
        <dbReference type="SAM" id="MobiDB-lite"/>
    </source>
</evidence>
<organism evidence="3 4">
    <name type="scientific">Linnemannia schmuckeri</name>
    <dbReference type="NCBI Taxonomy" id="64567"/>
    <lineage>
        <taxon>Eukaryota</taxon>
        <taxon>Fungi</taxon>
        <taxon>Fungi incertae sedis</taxon>
        <taxon>Mucoromycota</taxon>
        <taxon>Mortierellomycotina</taxon>
        <taxon>Mortierellomycetes</taxon>
        <taxon>Mortierellales</taxon>
        <taxon>Mortierellaceae</taxon>
        <taxon>Linnemannia</taxon>
    </lineage>
</organism>
<keyword evidence="2" id="KW-1133">Transmembrane helix</keyword>